<evidence type="ECO:0000313" key="2">
    <source>
        <dbReference type="EMBL" id="BBO34733.1"/>
    </source>
</evidence>
<dbReference type="Proteomes" id="UP000326837">
    <property type="component" value="Chromosome"/>
</dbReference>
<dbReference type="AlphaFoldDB" id="A0A5K7XKD3"/>
<keyword evidence="3" id="KW-1185">Reference proteome</keyword>
<proteinExistence type="predicted"/>
<name>A0A5K7XKD3_9BACT</name>
<protein>
    <submittedName>
        <fullName evidence="2">Uncharacterized protein</fullName>
    </submittedName>
</protein>
<accession>A0A5K7XKD3</accession>
<gene>
    <name evidence="2" type="ORF">PLANPX_4345</name>
</gene>
<dbReference type="RefSeq" id="WP_152100256.1">
    <property type="nucleotide sequence ID" value="NZ_AP021861.1"/>
</dbReference>
<organism evidence="2 3">
    <name type="scientific">Lacipirellula parvula</name>
    <dbReference type="NCBI Taxonomy" id="2650471"/>
    <lineage>
        <taxon>Bacteria</taxon>
        <taxon>Pseudomonadati</taxon>
        <taxon>Planctomycetota</taxon>
        <taxon>Planctomycetia</taxon>
        <taxon>Pirellulales</taxon>
        <taxon>Lacipirellulaceae</taxon>
        <taxon>Lacipirellula</taxon>
    </lineage>
</organism>
<evidence type="ECO:0000313" key="3">
    <source>
        <dbReference type="Proteomes" id="UP000326837"/>
    </source>
</evidence>
<feature type="coiled-coil region" evidence="1">
    <location>
        <begin position="72"/>
        <end position="99"/>
    </location>
</feature>
<sequence>MSTAVFDQLEQLKAQRLEAFEELAVRLAADEEVDVATIEQVCREADREPSSLRSLVTKLAERRRLREEHKRLPAVIAQREALQAKIDEANAELEAAVQRHQVACHPLQWEQRQLLDDMIRLEQIPAKLGVECPLQHLHRRQSSLQRRQQSLERAVNDAEYTLRGHQSTLANAARERNRNIPTPWLHSDAPPEASEIESNDPLRDLKLAVVHAAAMLAKARKASSEAAAEASRTWDEMVNY</sequence>
<dbReference type="KEGG" id="lpav:PLANPX_4345"/>
<reference evidence="3" key="1">
    <citation type="submission" date="2019-10" db="EMBL/GenBank/DDBJ databases">
        <title>Lacipirellula parvula gen. nov., sp. nov., representing a lineage of planctomycetes widespread in freshwater anoxic habitats, and description of the family Lacipirellulaceae.</title>
        <authorList>
            <person name="Dedysh S.N."/>
            <person name="Kulichevskaya I.S."/>
            <person name="Beletsky A.V."/>
            <person name="Rakitin A.L."/>
            <person name="Mardanov A.V."/>
            <person name="Ivanova A.A."/>
            <person name="Saltykova V.X."/>
            <person name="Rijpstra W.I.C."/>
            <person name="Sinninghe Damste J.S."/>
            <person name="Ravin N.V."/>
        </authorList>
    </citation>
    <scope>NUCLEOTIDE SEQUENCE [LARGE SCALE GENOMIC DNA]</scope>
    <source>
        <strain evidence="3">PX69</strain>
    </source>
</reference>
<keyword evidence="1" id="KW-0175">Coiled coil</keyword>
<evidence type="ECO:0000256" key="1">
    <source>
        <dbReference type="SAM" id="Coils"/>
    </source>
</evidence>
<dbReference type="EMBL" id="AP021861">
    <property type="protein sequence ID" value="BBO34733.1"/>
    <property type="molecule type" value="Genomic_DNA"/>
</dbReference>